<comment type="caution">
    <text evidence="1">The sequence shown here is derived from an EMBL/GenBank/DDBJ whole genome shotgun (WGS) entry which is preliminary data.</text>
</comment>
<keyword evidence="2" id="KW-1185">Reference proteome</keyword>
<dbReference type="Proteomes" id="UP001331761">
    <property type="component" value="Unassembled WGS sequence"/>
</dbReference>
<sequence length="98" mass="10781">YVDGLTGEVLSRSPPIRITNKARLIVQDICYHFFEKSEESRRLRLATGGESKSITLDSEKQSAVVKSHFPYSAESSLDIAIGSTSCQIPLVEVEHLSG</sequence>
<feature type="non-terminal residue" evidence="1">
    <location>
        <position position="1"/>
    </location>
</feature>
<gene>
    <name evidence="1" type="ORF">GCK32_020772</name>
</gene>
<organism evidence="1 2">
    <name type="scientific">Trichostrongylus colubriformis</name>
    <name type="common">Black scour worm</name>
    <dbReference type="NCBI Taxonomy" id="6319"/>
    <lineage>
        <taxon>Eukaryota</taxon>
        <taxon>Metazoa</taxon>
        <taxon>Ecdysozoa</taxon>
        <taxon>Nematoda</taxon>
        <taxon>Chromadorea</taxon>
        <taxon>Rhabditida</taxon>
        <taxon>Rhabditina</taxon>
        <taxon>Rhabditomorpha</taxon>
        <taxon>Strongyloidea</taxon>
        <taxon>Trichostrongylidae</taxon>
        <taxon>Trichostrongylus</taxon>
    </lineage>
</organism>
<accession>A0AAN8FYZ1</accession>
<proteinExistence type="predicted"/>
<evidence type="ECO:0000313" key="2">
    <source>
        <dbReference type="Proteomes" id="UP001331761"/>
    </source>
</evidence>
<evidence type="ECO:0000313" key="1">
    <source>
        <dbReference type="EMBL" id="KAK5977323.1"/>
    </source>
</evidence>
<dbReference type="AlphaFoldDB" id="A0AAN8FYZ1"/>
<name>A0AAN8FYZ1_TRICO</name>
<protein>
    <submittedName>
        <fullName evidence="1">Uncharacterized protein</fullName>
    </submittedName>
</protein>
<dbReference type="EMBL" id="WIXE01010743">
    <property type="protein sequence ID" value="KAK5977323.1"/>
    <property type="molecule type" value="Genomic_DNA"/>
</dbReference>
<reference evidence="1 2" key="1">
    <citation type="submission" date="2019-10" db="EMBL/GenBank/DDBJ databases">
        <title>Assembly and Annotation for the nematode Trichostrongylus colubriformis.</title>
        <authorList>
            <person name="Martin J."/>
        </authorList>
    </citation>
    <scope>NUCLEOTIDE SEQUENCE [LARGE SCALE GENOMIC DNA]</scope>
    <source>
        <strain evidence="1">G859</strain>
        <tissue evidence="1">Whole worm</tissue>
    </source>
</reference>